<evidence type="ECO:0000259" key="1">
    <source>
        <dbReference type="Pfam" id="PF13449"/>
    </source>
</evidence>
<proteinExistence type="predicted"/>
<name>A0A7S8F416_9SPHN</name>
<reference evidence="2 3" key="1">
    <citation type="submission" date="2020-11" db="EMBL/GenBank/DDBJ databases">
        <title>The genome sequence of Erythrobacter sp. 6D36.</title>
        <authorList>
            <person name="Liu Y."/>
        </authorList>
    </citation>
    <scope>NUCLEOTIDE SEQUENCE [LARGE SCALE GENOMIC DNA]</scope>
    <source>
        <strain evidence="2 3">6D36</strain>
    </source>
</reference>
<dbReference type="KEGG" id="qso:IRL76_13100"/>
<dbReference type="EMBL" id="CP064654">
    <property type="protein sequence ID" value="QPC98756.1"/>
    <property type="molecule type" value="Genomic_DNA"/>
</dbReference>
<feature type="domain" description="Phytase-like" evidence="1">
    <location>
        <begin position="65"/>
        <end position="305"/>
    </location>
</feature>
<dbReference type="Pfam" id="PF13449">
    <property type="entry name" value="Phytase-like"/>
    <property type="match status" value="1"/>
</dbReference>
<protein>
    <submittedName>
        <fullName evidence="2">Esterase-like activity of phytase family protein</fullName>
    </submittedName>
</protein>
<organism evidence="2 3">
    <name type="scientific">Qipengyuania soli</name>
    <dbReference type="NCBI Taxonomy" id="2782568"/>
    <lineage>
        <taxon>Bacteria</taxon>
        <taxon>Pseudomonadati</taxon>
        <taxon>Pseudomonadota</taxon>
        <taxon>Alphaproteobacteria</taxon>
        <taxon>Sphingomonadales</taxon>
        <taxon>Erythrobacteraceae</taxon>
        <taxon>Qipengyuania</taxon>
    </lineage>
</organism>
<accession>A0A7S8F416</accession>
<gene>
    <name evidence="2" type="ORF">IRL76_13100</name>
</gene>
<dbReference type="RefSeq" id="WP_200981760.1">
    <property type="nucleotide sequence ID" value="NZ_CP064654.1"/>
</dbReference>
<dbReference type="AlphaFoldDB" id="A0A7S8F416"/>
<keyword evidence="3" id="KW-1185">Reference proteome</keyword>
<dbReference type="InterPro" id="IPR027372">
    <property type="entry name" value="Phytase-like_dom"/>
</dbReference>
<dbReference type="Proteomes" id="UP000594459">
    <property type="component" value="Chromosome"/>
</dbReference>
<sequence>MVRRARLLLGLLVAGTLGAATWLRSDLPAADPKPAIRFARLISTPAKVGPFTLEKAWQLINPKKNFGGYSALVALPDGTLRAGSDGGSSLDFQQPDIDPGNGRVRWMAKAEMADKQSVDLEALTSDADGRTIWGAYEMSNSIVRFTTDMERRGEIRPAAMADWGSNSGPEAFTRLADGRFLAIEERELEWDGARHRAVLFDGDPVAGGKARKLTFVGIAGYRPVDLVAVGGGRALVLFRDLVFGLPPRFRTAIGIIDLDSAKDGGDIRTSVLARFDGRIPQDNYEGMALTRDSQGTHVWLISDDNLMQYQRTLLLKLRWNEGRERQKARE</sequence>
<evidence type="ECO:0000313" key="2">
    <source>
        <dbReference type="EMBL" id="QPC98756.1"/>
    </source>
</evidence>
<evidence type="ECO:0000313" key="3">
    <source>
        <dbReference type="Proteomes" id="UP000594459"/>
    </source>
</evidence>